<feature type="region of interest" description="Disordered" evidence="1">
    <location>
        <begin position="300"/>
        <end position="354"/>
    </location>
</feature>
<feature type="non-terminal residue" evidence="2">
    <location>
        <position position="1"/>
    </location>
</feature>
<evidence type="ECO:0000313" key="2">
    <source>
        <dbReference type="EMBL" id="CAE7203543.1"/>
    </source>
</evidence>
<dbReference type="OrthoDB" id="641149at2759"/>
<feature type="compositionally biased region" description="Low complexity" evidence="1">
    <location>
        <begin position="304"/>
        <end position="319"/>
    </location>
</feature>
<feature type="region of interest" description="Disordered" evidence="1">
    <location>
        <begin position="166"/>
        <end position="200"/>
    </location>
</feature>
<reference evidence="2" key="1">
    <citation type="submission" date="2021-02" db="EMBL/GenBank/DDBJ databases">
        <authorList>
            <person name="Dougan E. K."/>
            <person name="Rhodes N."/>
            <person name="Thang M."/>
            <person name="Chan C."/>
        </authorList>
    </citation>
    <scope>NUCLEOTIDE SEQUENCE</scope>
</reference>
<comment type="caution">
    <text evidence="2">The sequence shown here is derived from an EMBL/GenBank/DDBJ whole genome shotgun (WGS) entry which is preliminary data.</text>
</comment>
<keyword evidence="3" id="KW-1185">Reference proteome</keyword>
<dbReference type="Gene3D" id="3.40.50.150">
    <property type="entry name" value="Vaccinia Virus protein VP39"/>
    <property type="match status" value="1"/>
</dbReference>
<dbReference type="EMBL" id="CAJNJA010006010">
    <property type="protein sequence ID" value="CAE7203543.1"/>
    <property type="molecule type" value="Genomic_DNA"/>
</dbReference>
<evidence type="ECO:0000313" key="3">
    <source>
        <dbReference type="Proteomes" id="UP000601435"/>
    </source>
</evidence>
<organism evidence="2 3">
    <name type="scientific">Symbiodinium necroappetens</name>
    <dbReference type="NCBI Taxonomy" id="1628268"/>
    <lineage>
        <taxon>Eukaryota</taxon>
        <taxon>Sar</taxon>
        <taxon>Alveolata</taxon>
        <taxon>Dinophyceae</taxon>
        <taxon>Suessiales</taxon>
        <taxon>Symbiodiniaceae</taxon>
        <taxon>Symbiodinium</taxon>
    </lineage>
</organism>
<feature type="region of interest" description="Disordered" evidence="1">
    <location>
        <begin position="99"/>
        <end position="140"/>
    </location>
</feature>
<gene>
    <name evidence="2" type="ORF">SNEC2469_LOCUS1660</name>
</gene>
<evidence type="ECO:0000256" key="1">
    <source>
        <dbReference type="SAM" id="MobiDB-lite"/>
    </source>
</evidence>
<dbReference type="SUPFAM" id="SSF53335">
    <property type="entry name" value="S-adenosyl-L-methionine-dependent methyltransferases"/>
    <property type="match status" value="1"/>
</dbReference>
<dbReference type="InterPro" id="IPR029063">
    <property type="entry name" value="SAM-dependent_MTases_sf"/>
</dbReference>
<dbReference type="AlphaFoldDB" id="A0A812J9M8"/>
<name>A0A812J9M8_9DINO</name>
<dbReference type="Proteomes" id="UP000601435">
    <property type="component" value="Unassembled WGS sequence"/>
</dbReference>
<sequence>MADSTAVALQLVAAMTAVRRPGIVPVVGLLTADQVADLNDITTVANQVLEGAAEAAASAEVVQNFAAMVAGGVGGGSTMPSGAQTPASTVGVAPPDLAISSTPTTPRKAPPPVPKEAEAAIPARRPVMKAPPPGSRHDLASDALGSIAAEGGAYIDDYLGDFDASAGDPGGAQCPDRGDGSGGSFDGFHNPPAADHQHIDPDLGIPAVTTVVADTFLDTPLVSMERRGASALGEVVPSSLRHLACDDLAAVRQKEQAGQWPETAPRGAQTETDYYFIGGCPKELPALGLQCSTPKNSGAWWDGAPTHASSPAAPTTIATGKAGPGRRRSALSLAPPDEAERQLSRRSSAPEKKGEIDAECFALSGYDDATTADMAQDASAPQPGTFAAFLAEVAAAGGQAHMQAFAELGVTSRDLVRPAGPALAAAGVPEQVILNLVRPAASRQAAAPQNIQQAVDALEANVVAASTRRALDSRIKFWLKLAATNGVEPWPLTHWKLKVLAAWLREGGYRSAQLYIDAVMRHQEHVLQTEVAAGMRKEARRLAKAAVRGMPGTRLKQAFDLGVLAALVRFGPATKSPCLTGSVADVIEKVDPWGRCLVLFSAAPPCQDFSRVTDGPGHNGARGGLFLQTVEFMSEVRRLVAPRRFGFIFENVEMATADAKQITEALGSAPVWVTSAGSGGHASGEARRPVEALDLGDLTFNDSVLSGRRGKIPSDAQHRWSADRRQFAPWHYVKEAMVVSSDGKLQIPPPRLKEQLHHMPADYTWGADDAPLDDRTRHRLIGNGWHWGVARRLLLILLVATAFQTSDARPQGEPPPSTITWVTSLWQFGGPVMGPAPGEDTLDPLVDLDEEAHWAASAVIPHPFQAQPRLEPAWEEALNIRRRCRHDLARIRREVVQEVKEMIDDMAEQTAEWMSQRSAAVKATYSTPDKPTVTQIPVLLELLRRLDYPDLANLTDDLTQGFNMVGGLKPGPGWKKRTDDRYKHPASMEELQRVNADYVRQRTATARAFEQLFAALGFRIKVSKSQPRRPSTFLAVFAQVAALAAFATHLPGAVTAFIDNTAGQAALSKGYGKANVADAVSRDDFGRARREGWTRVHIPASPIMHILAKAVDDLLYAVDGAAADLLVCSTEWSDEPAL</sequence>
<accession>A0A812J9M8</accession>
<protein>
    <submittedName>
        <fullName evidence="2">Uncharacterized protein</fullName>
    </submittedName>
</protein>
<proteinExistence type="predicted"/>
<feature type="compositionally biased region" description="Basic and acidic residues" evidence="1">
    <location>
        <begin position="338"/>
        <end position="354"/>
    </location>
</feature>